<dbReference type="PANTHER" id="PTHR47504:SF5">
    <property type="entry name" value="RIGHT ORIGIN-BINDING PROTEIN"/>
    <property type="match status" value="1"/>
</dbReference>
<sequence length="454" mass="50864">MHTSNIVRRAMDYMEEFLDEPLDLSDIAKTAGVSVAHLYRVFYSLTGHPVKEYIRKRRTSEAAGLLRTTDLGAMDIAIRCGFETYRAFLKAFKRYTGLTPTEYRDAESFFSFERLPLEDSGTSHEKQVFGQHAHSDIRIVRLPPRKGIGYLHVSEREDGLEEDALKRFRACLAARGQELCDMSVFGWNVDLDEGRPLFGYQLLAPDIPFGPGGIVHPELKPVDLQGGVFASCRARALSAEQIVEDWNRLYSGWLPGSRFEPASDRLFEQFVFKGDQIMQVHLYLPVVRSRKTQPIEIVELKPVDVLAFRAEGSGSIIRADQAAIEWLKSSGWDGDDGFAVFMSWRKATTDDEPSACEVFIALPQGYRRSPADNGRLTRLDGGLYACLASEAGGTMTGVLAVLNRWLEASADYSPDAGRSWLIRYLPQSNGSTQLSSSRFRSYAFCCVPITRSHG</sequence>
<dbReference type="SUPFAM" id="SSF55136">
    <property type="entry name" value="Probable bacterial effector-binding domain"/>
    <property type="match status" value="1"/>
</dbReference>
<dbReference type="PRINTS" id="PR00032">
    <property type="entry name" value="HTHARAC"/>
</dbReference>
<keyword evidence="2" id="KW-0238">DNA-binding</keyword>
<feature type="domain" description="HTH araC/xylS-type" evidence="4">
    <location>
        <begin position="8"/>
        <end position="106"/>
    </location>
</feature>
<dbReference type="InterPro" id="IPR011256">
    <property type="entry name" value="Reg_factor_effector_dom_sf"/>
</dbReference>
<organism evidence="5 6">
    <name type="scientific">Paenibacillus lactis</name>
    <dbReference type="NCBI Taxonomy" id="228574"/>
    <lineage>
        <taxon>Bacteria</taxon>
        <taxon>Bacillati</taxon>
        <taxon>Bacillota</taxon>
        <taxon>Bacilli</taxon>
        <taxon>Bacillales</taxon>
        <taxon>Paenibacillaceae</taxon>
        <taxon>Paenibacillus</taxon>
    </lineage>
</organism>
<dbReference type="InterPro" id="IPR050959">
    <property type="entry name" value="MarA-like"/>
</dbReference>
<dbReference type="GeneID" id="95406349"/>
<reference evidence="5 6" key="1">
    <citation type="submission" date="2021-03" db="EMBL/GenBank/DDBJ databases">
        <title>Genomic Encyclopedia of Type Strains, Phase IV (KMG-IV): sequencing the most valuable type-strain genomes for metagenomic binning, comparative biology and taxonomic classification.</title>
        <authorList>
            <person name="Goeker M."/>
        </authorList>
    </citation>
    <scope>NUCLEOTIDE SEQUENCE [LARGE SCALE GENOMIC DNA]</scope>
    <source>
        <strain evidence="5 6">DSM 15596</strain>
    </source>
</reference>
<proteinExistence type="predicted"/>
<dbReference type="Proteomes" id="UP000706926">
    <property type="component" value="Unassembled WGS sequence"/>
</dbReference>
<dbReference type="Pfam" id="PF12833">
    <property type="entry name" value="HTH_18"/>
    <property type="match status" value="1"/>
</dbReference>
<evidence type="ECO:0000313" key="6">
    <source>
        <dbReference type="Proteomes" id="UP000706926"/>
    </source>
</evidence>
<evidence type="ECO:0000259" key="4">
    <source>
        <dbReference type="PROSITE" id="PS01124"/>
    </source>
</evidence>
<dbReference type="Gene3D" id="3.20.80.10">
    <property type="entry name" value="Regulatory factor, effector binding domain"/>
    <property type="match status" value="2"/>
</dbReference>
<gene>
    <name evidence="5" type="ORF">J2Z18_004439</name>
</gene>
<keyword evidence="3" id="KW-0804">Transcription</keyword>
<protein>
    <submittedName>
        <fullName evidence="5">AraC-like DNA-binding protein/DNA gyrase inhibitor GyrI</fullName>
    </submittedName>
</protein>
<name>A0ABS4FGE9_9BACL</name>
<dbReference type="InterPro" id="IPR020449">
    <property type="entry name" value="Tscrpt_reg_AraC-type_HTH"/>
</dbReference>
<dbReference type="EMBL" id="JAGGKI010000013">
    <property type="protein sequence ID" value="MBP1895329.1"/>
    <property type="molecule type" value="Genomic_DNA"/>
</dbReference>
<accession>A0ABS4FGE9</accession>
<dbReference type="InterPro" id="IPR009057">
    <property type="entry name" value="Homeodomain-like_sf"/>
</dbReference>
<dbReference type="Gene3D" id="1.10.10.60">
    <property type="entry name" value="Homeodomain-like"/>
    <property type="match status" value="2"/>
</dbReference>
<comment type="caution">
    <text evidence="5">The sequence shown here is derived from an EMBL/GenBank/DDBJ whole genome shotgun (WGS) entry which is preliminary data.</text>
</comment>
<evidence type="ECO:0000256" key="3">
    <source>
        <dbReference type="ARBA" id="ARBA00023163"/>
    </source>
</evidence>
<dbReference type="InterPro" id="IPR018060">
    <property type="entry name" value="HTH_AraC"/>
</dbReference>
<evidence type="ECO:0000313" key="5">
    <source>
        <dbReference type="EMBL" id="MBP1895329.1"/>
    </source>
</evidence>
<keyword evidence="6" id="KW-1185">Reference proteome</keyword>
<dbReference type="PANTHER" id="PTHR47504">
    <property type="entry name" value="RIGHT ORIGIN-BINDING PROTEIN"/>
    <property type="match status" value="1"/>
</dbReference>
<dbReference type="PROSITE" id="PS01124">
    <property type="entry name" value="HTH_ARAC_FAMILY_2"/>
    <property type="match status" value="1"/>
</dbReference>
<evidence type="ECO:0000256" key="2">
    <source>
        <dbReference type="ARBA" id="ARBA00023125"/>
    </source>
</evidence>
<evidence type="ECO:0000256" key="1">
    <source>
        <dbReference type="ARBA" id="ARBA00023015"/>
    </source>
</evidence>
<dbReference type="SUPFAM" id="SSF46689">
    <property type="entry name" value="Homeodomain-like"/>
    <property type="match status" value="2"/>
</dbReference>
<keyword evidence="1" id="KW-0805">Transcription regulation</keyword>
<dbReference type="RefSeq" id="WP_007130307.1">
    <property type="nucleotide sequence ID" value="NZ_CP139098.1"/>
</dbReference>
<dbReference type="SMART" id="SM00342">
    <property type="entry name" value="HTH_ARAC"/>
    <property type="match status" value="1"/>
</dbReference>